<dbReference type="AlphaFoldDB" id="A0AA88EBW0"/>
<comment type="caution">
    <text evidence="3">The sequence shown here is derived from an EMBL/GenBank/DDBJ whole genome shotgun (WGS) entry which is preliminary data.</text>
</comment>
<dbReference type="Gramene" id="FCD_00008821-RA">
    <property type="protein sequence ID" value="FCD_00008821-RA:cds"/>
    <property type="gene ID" value="FCD_00008821"/>
</dbReference>
<accession>A0AA88EBW0</accession>
<dbReference type="EMBL" id="BTGU01013936">
    <property type="protein sequence ID" value="GMN71435.1"/>
    <property type="molecule type" value="Genomic_DNA"/>
</dbReference>
<evidence type="ECO:0000313" key="3">
    <source>
        <dbReference type="EMBL" id="GMN71438.1"/>
    </source>
</evidence>
<keyword evidence="5" id="KW-1185">Reference proteome</keyword>
<proteinExistence type="predicted"/>
<dbReference type="EMBL" id="BTGU01013938">
    <property type="protein sequence ID" value="GMN71443.1"/>
    <property type="molecule type" value="Genomic_DNA"/>
</dbReference>
<evidence type="ECO:0000313" key="1">
    <source>
        <dbReference type="EMBL" id="GMN71432.1"/>
    </source>
</evidence>
<name>A0AA88EBW0_FICCA</name>
<evidence type="ECO:0000313" key="4">
    <source>
        <dbReference type="EMBL" id="GMN71443.1"/>
    </source>
</evidence>
<evidence type="ECO:0000313" key="5">
    <source>
        <dbReference type="Proteomes" id="UP001187192"/>
    </source>
</evidence>
<reference evidence="3" key="1">
    <citation type="submission" date="2023-07" db="EMBL/GenBank/DDBJ databases">
        <title>draft genome sequence of fig (Ficus carica).</title>
        <authorList>
            <person name="Takahashi T."/>
            <person name="Nishimura K."/>
        </authorList>
    </citation>
    <scope>NUCLEOTIDE SEQUENCE</scope>
</reference>
<evidence type="ECO:0000313" key="2">
    <source>
        <dbReference type="EMBL" id="GMN71435.1"/>
    </source>
</evidence>
<gene>
    <name evidence="1" type="ORF">TIFTF001_054095</name>
    <name evidence="2" type="ORF">TIFTF001_054096</name>
    <name evidence="3" type="ORF">TIFTF001_054097</name>
    <name evidence="4" type="ORF">TIFTF001_054098</name>
</gene>
<organism evidence="3 5">
    <name type="scientific">Ficus carica</name>
    <name type="common">Common fig</name>
    <dbReference type="NCBI Taxonomy" id="3494"/>
    <lineage>
        <taxon>Eukaryota</taxon>
        <taxon>Viridiplantae</taxon>
        <taxon>Streptophyta</taxon>
        <taxon>Embryophyta</taxon>
        <taxon>Tracheophyta</taxon>
        <taxon>Spermatophyta</taxon>
        <taxon>Magnoliopsida</taxon>
        <taxon>eudicotyledons</taxon>
        <taxon>Gunneridae</taxon>
        <taxon>Pentapetalae</taxon>
        <taxon>rosids</taxon>
        <taxon>fabids</taxon>
        <taxon>Rosales</taxon>
        <taxon>Moraceae</taxon>
        <taxon>Ficeae</taxon>
        <taxon>Ficus</taxon>
    </lineage>
</organism>
<dbReference type="EMBL" id="BTGU01013937">
    <property type="protein sequence ID" value="GMN71438.1"/>
    <property type="molecule type" value="Genomic_DNA"/>
</dbReference>
<dbReference type="EMBL" id="BTGU01013935">
    <property type="protein sequence ID" value="GMN71432.1"/>
    <property type="molecule type" value="Genomic_DNA"/>
</dbReference>
<sequence length="80" mass="8893">MVKTTMKMIRRRWVKGLTKLGVLFHIEAVDLHEPLSLGHKTTLKVALESGLRGGPDKEGEAQIEMDRGHKEANGLQHVPA</sequence>
<dbReference type="Proteomes" id="UP001187192">
    <property type="component" value="Unassembled WGS sequence"/>
</dbReference>
<protein>
    <submittedName>
        <fullName evidence="3">Uncharacterized protein</fullName>
    </submittedName>
</protein>